<organism evidence="1 2">
    <name type="scientific">Mesorhizobium alhagi CCNWXJ12-2</name>
    <dbReference type="NCBI Taxonomy" id="1107882"/>
    <lineage>
        <taxon>Bacteria</taxon>
        <taxon>Pseudomonadati</taxon>
        <taxon>Pseudomonadota</taxon>
        <taxon>Alphaproteobacteria</taxon>
        <taxon>Hyphomicrobiales</taxon>
        <taxon>Phyllobacteriaceae</taxon>
        <taxon>Allomesorhizobium</taxon>
    </lineage>
</organism>
<dbReference type="InterPro" id="IPR024079">
    <property type="entry name" value="MetalloPept_cat_dom_sf"/>
</dbReference>
<dbReference type="Gene3D" id="2.160.20.10">
    <property type="entry name" value="Single-stranded right-handed beta-helix, Pectin lyase-like"/>
    <property type="match status" value="2"/>
</dbReference>
<dbReference type="SUPFAM" id="SSF51126">
    <property type="entry name" value="Pectin lyase-like"/>
    <property type="match status" value="2"/>
</dbReference>
<accession>H0HYU1</accession>
<dbReference type="InterPro" id="IPR006626">
    <property type="entry name" value="PbH1"/>
</dbReference>
<sequence length="2516" mass="242750">VGASDTGTGDGSSVDDLIDADDADALTTSANTIFVLVGTAINQTIGTDADGFTLATGQSLVSFANGAAVALGSPPPNVTGVNVVSGATQADPFGFGAPTLDNTLGGSAIDLADGNIVSNLIVASNATAIDGTGGIAGFNSSGVEIRGAATGLFLDGALGTLTIDNLNITGPVQSGIVLANTAATVNFTGTTTVAGAANAGLLADNFDGTASFADLDIAGGAGTGITILNGSSGALTFGAASSIANTGGAAFSVGGSTVTVNYNGTITQNNAASAVRVDAMTGGSVTFGGLISASTGTADAIALTGNAGAAINFNGLQIATTSGVGFNATGGGTISVAGAGNTIATQTGRILAFTDVSVGAGGVSFASLASTGIVFGDSVLLSNVDGGAFSGGAVTVADTDGAGSNGIEISGGSAATFNFASATIDNTSGHGINLNGAIGAVAFTTVDIDGTAGRGIDIDSPTGAVSVGGGTIGATSSPTGFGIRVANQAAASAITLTDLAVSTTDSDALTVINSAGTVTINGGSLSHSGVSDALDIDGGAATVAVSAAISHSGSGQAVEIDGTSGAITISGDVMASGGSQLFAIGNITAPTAGTISFTGTNLTATGGGNAVVAGLGAGAALDVTAALSITGATGNALSVSGVAGTVDFGAVTLDGSGGNGILVNGNSGALTFGTTNVALGASGNTAGIRVTGANADVTFGQTTIAGVGAGQTGIDFTGSDTTATFGVTAITGTGALTGRGIDLSSTLNNRVVNFATGSSIANIGIGVDLSSGQTTATTANANFTFGDGSSAVPNGRNSTIAAAAGGFTVNTVGLDPTSGTYDFDDVSFTGDANLVVAPDSATFVSQNGGQITVGDFGLSQTINTISLADADALTAAGTIFAFVGPIDFAAAGFDLDAGQSITGFGNGNIVSFGTIQPTNVFGNLGSTGGGVTGNEAIIAGTDTLFTLAGGNEIRHTTFDLSSGVVGSAVFAASTVAAGNDITIEGVTIIGVGQGRIAFDLTNVASDTFIQNNDIAIAGTLLDVSGGSGDITITRGMLPNGGPAGTLTAGRVIVDSRAAGSAVTFADQLTLSSGAADAVLLTGNAGAAVSFAGLDITATTGRGFVATGGTISVGGADNTISTTTGTAIDLSGVAVGSGGINFATVGVNGAATGINLTSVTSAGGGIVLGTVDLQNVTSRGVDINTALGAALSISDLDISLNNSAAIAFDLNGAALSAAVTAEDLDVTNAAAAGTSIGVDLRGTTGGQIVRLGDATVANPAFSSIAGVNTGVFLNAATNAAFIFGDGESATNQQSTISAIVGIDATSAPVAGTYNFQDVGFAASPGNGFGVGDIYFVAATATGDGSGRDASNRATLATAEAASGPEDVLVLIDDGGIISAAGSNGNDTLVLDSSEQVRGFGNGTINLALTVPSTIQLASTNIAIADPTGGGAATLTTSAGNNAITLGASGNRIDGFILDGNPAGAARGLIDNGAGATGTTISNMTIRNFDSFGIEITPSTNTTIDNVIFSGNASDVFLNAAGTTITNVTSTGATGVAFRLDNVSGTTTLTNISISGAAGGGISFGGVLTGPTGTVNAANIDIAGTGGAALSIVGGNATFNFAATSSIDITTGTAVSIADRAGGSFTFAGTVVSNGAANGISVSGATASNTVSFTGAVDLGVGTRLTGEAVSLANVNTTTSFSNIDIVTSGTTGFSATGGGTVNVTAGTVNATTAQAVNLSGVAAGINFASTTSTGGTQNVSMTNVTGTVNLGAGALSGATGSAFSVSGGSANIDYNGSITHSGNAVAVLVQNHTGTGGGASTISFDGAITSNGSSDGIGLASNGGTNGTTINFTNTLTINTSASNSTGFSATGGGTVTATGAGNTINSGSGTALNVVNTNIGAAGVTFQSISSSGAASGIVLNNTGTTAGVHGGLTVTGDGGATANGSGGVINGSTGAGILLASTRDVSLDQINVTNGGDDGIHGVGVVNFTLNRSNITGNGNSTTDDGLQFGEAAGAVVGVTGNVSILASSISGNAHNNVHIRNTSGTIANLTVTNSSFNNLNDTSGANSFLFEASGTSTITEAFLTGNTFANNSPQRALEVQAHDTATISDFVVSGNTFNANGIHASFTQDGSSNLEFYLVNNNITTPNTVDNVLQAVNVFSSSQSTGGTIVGTISGNTINTNQEDISGISIVIQGRTDATLLIDNNDVTGAGPFGNRGITVAFRGPTAALGPQITHDVTITNNVVDNVTGGGGFALAAISVEADNQSGSFATAPIVRADIRGNTVPGTAAFDLTSGHIQFYEYDGDGTPNEGQDGIGQLINTTGAANATAQLSSTNTGSVAAVGIDLIAGPINTPPPVPTPLMAASGGVEAIGEDLWGHVLTGDTLDSLIAAAIERWAATGLSDEQLAALNAVTFEIADLDGNYLGLAEGNHVRLDDDGNGAGWYVDATPLTDEEFANQSSDTQLLADGTQAPAGQYDLLTTIMHEMGHVLGIGDTYATDLSSTLMYGWLTTGERRLPNIIYSPQDTYYSASLIE</sequence>
<dbReference type="InterPro" id="IPR011050">
    <property type="entry name" value="Pectin_lyase_fold/virulence"/>
</dbReference>
<name>H0HYU1_9HYPH</name>
<dbReference type="InterPro" id="IPR012334">
    <property type="entry name" value="Pectin_lyas_fold"/>
</dbReference>
<evidence type="ECO:0000313" key="1">
    <source>
        <dbReference type="EMBL" id="EHK54092.1"/>
    </source>
</evidence>
<evidence type="ECO:0008006" key="3">
    <source>
        <dbReference type="Google" id="ProtNLM"/>
    </source>
</evidence>
<keyword evidence="2" id="KW-1185">Reference proteome</keyword>
<reference evidence="1 2" key="1">
    <citation type="journal article" date="2012" name="J. Bacteriol.">
        <title>Draft Genome Sequence of Mesorhizobium alhagi CCNWXJ12-2T, a Novel Salt-Resistant Species Isolated from the Desert of Northwestern China.</title>
        <authorList>
            <person name="Zhou M."/>
            <person name="Chen W."/>
            <person name="Chen H."/>
            <person name="Wei G."/>
        </authorList>
    </citation>
    <scope>NUCLEOTIDE SEQUENCE [LARGE SCALE GENOMIC DNA]</scope>
    <source>
        <strain evidence="1 2">CCNWXJ12-2</strain>
    </source>
</reference>
<feature type="non-terminal residue" evidence="1">
    <location>
        <position position="1"/>
    </location>
</feature>
<evidence type="ECO:0000313" key="2">
    <source>
        <dbReference type="Proteomes" id="UP000003250"/>
    </source>
</evidence>
<dbReference type="EMBL" id="AHAM01000233">
    <property type="protein sequence ID" value="EHK54092.1"/>
    <property type="molecule type" value="Genomic_DNA"/>
</dbReference>
<proteinExistence type="predicted"/>
<gene>
    <name evidence="1" type="ORF">MAXJ12_26878</name>
</gene>
<dbReference type="SUPFAM" id="SSF55486">
    <property type="entry name" value="Metalloproteases ('zincins'), catalytic domain"/>
    <property type="match status" value="1"/>
</dbReference>
<dbReference type="Proteomes" id="UP000003250">
    <property type="component" value="Unassembled WGS sequence"/>
</dbReference>
<dbReference type="SMART" id="SM00710">
    <property type="entry name" value="PbH1"/>
    <property type="match status" value="23"/>
</dbReference>
<dbReference type="Gene3D" id="3.40.390.10">
    <property type="entry name" value="Collagenase (Catalytic Domain)"/>
    <property type="match status" value="1"/>
</dbReference>
<dbReference type="OrthoDB" id="8320584at2"/>
<dbReference type="GO" id="GO:0008237">
    <property type="term" value="F:metallopeptidase activity"/>
    <property type="evidence" value="ECO:0007669"/>
    <property type="project" value="InterPro"/>
</dbReference>
<dbReference type="PATRIC" id="fig|1107882.3.peg.5205"/>
<protein>
    <recommendedName>
        <fullName evidence="3">S-layer family protein</fullName>
    </recommendedName>
</protein>